<gene>
    <name evidence="3" type="ORF">HMPREF9444_00877</name>
</gene>
<dbReference type="PRINTS" id="PR00081">
    <property type="entry name" value="GDHRDH"/>
</dbReference>
<dbReference type="eggNOG" id="COG0300">
    <property type="taxonomic scope" value="Bacteria"/>
</dbReference>
<evidence type="ECO:0000256" key="1">
    <source>
        <dbReference type="ARBA" id="ARBA00006484"/>
    </source>
</evidence>
<evidence type="ECO:0000313" key="4">
    <source>
        <dbReference type="Proteomes" id="UP000018458"/>
    </source>
</evidence>
<dbReference type="InterPro" id="IPR002347">
    <property type="entry name" value="SDR_fam"/>
</dbReference>
<dbReference type="PANTHER" id="PTHR44196">
    <property type="entry name" value="DEHYDROGENASE/REDUCTASE SDR FAMILY MEMBER 7B"/>
    <property type="match status" value="1"/>
</dbReference>
<dbReference type="InterPro" id="IPR036291">
    <property type="entry name" value="NAD(P)-bd_dom_sf"/>
</dbReference>
<dbReference type="EMBL" id="AEVO01000042">
    <property type="protein sequence ID" value="EFY07296.1"/>
    <property type="molecule type" value="Genomic_DNA"/>
</dbReference>
<dbReference type="GO" id="GO:0016020">
    <property type="term" value="C:membrane"/>
    <property type="evidence" value="ECO:0007669"/>
    <property type="project" value="TreeGrafter"/>
</dbReference>
<accession>E8LJJ8</accession>
<dbReference type="STRING" id="762983.HMPREF9444_00877"/>
<keyword evidence="4" id="KW-1185">Reference proteome</keyword>
<comment type="similarity">
    <text evidence="1">Belongs to the short-chain dehydrogenases/reductases (SDR) family.</text>
</comment>
<evidence type="ECO:0000256" key="2">
    <source>
        <dbReference type="ARBA" id="ARBA00023002"/>
    </source>
</evidence>
<dbReference type="GO" id="GO:0016491">
    <property type="term" value="F:oxidoreductase activity"/>
    <property type="evidence" value="ECO:0007669"/>
    <property type="project" value="UniProtKB-KW"/>
</dbReference>
<dbReference type="SUPFAM" id="SSF51735">
    <property type="entry name" value="NAD(P)-binding Rossmann-fold domains"/>
    <property type="match status" value="1"/>
</dbReference>
<proteinExistence type="inferred from homology"/>
<reference evidence="3 4" key="1">
    <citation type="submission" date="2011-01" db="EMBL/GenBank/DDBJ databases">
        <authorList>
            <person name="Weinstock G."/>
            <person name="Sodergren E."/>
            <person name="Clifton S."/>
            <person name="Fulton L."/>
            <person name="Fulton B."/>
            <person name="Courtney L."/>
            <person name="Fronick C."/>
            <person name="Harrison M."/>
            <person name="Strong C."/>
            <person name="Farmer C."/>
            <person name="Delahaunty K."/>
            <person name="Markovic C."/>
            <person name="Hall O."/>
            <person name="Minx P."/>
            <person name="Tomlinson C."/>
            <person name="Mitreva M."/>
            <person name="Hou S."/>
            <person name="Chen J."/>
            <person name="Wollam A."/>
            <person name="Pepin K.H."/>
            <person name="Johnson M."/>
            <person name="Bhonagiri V."/>
            <person name="Zhang X."/>
            <person name="Suruliraj S."/>
            <person name="Warren W."/>
            <person name="Chinwalla A."/>
            <person name="Mardis E.R."/>
            <person name="Wilson R.K."/>
        </authorList>
    </citation>
    <scope>NUCLEOTIDE SEQUENCE [LARGE SCALE GENOMIC DNA]</scope>
    <source>
        <strain evidence="4">DSM 22608 / JCM 16073 / KCTC 15190 / YIT 12066</strain>
    </source>
</reference>
<dbReference type="HOGENOM" id="CLU_010194_2_1_6"/>
<evidence type="ECO:0000313" key="3">
    <source>
        <dbReference type="EMBL" id="EFY07296.1"/>
    </source>
</evidence>
<dbReference type="AlphaFoldDB" id="E8LJJ8"/>
<keyword evidence="2" id="KW-0560">Oxidoreductase</keyword>
<protein>
    <submittedName>
        <fullName evidence="3">Oxidoreductase, short chain dehydrogenase/reductase family protein</fullName>
    </submittedName>
</protein>
<name>E8LJJ8_SUCHY</name>
<dbReference type="Pfam" id="PF00106">
    <property type="entry name" value="adh_short"/>
    <property type="match status" value="1"/>
</dbReference>
<dbReference type="PANTHER" id="PTHR44196:SF3">
    <property type="entry name" value="SHORT CHAIN DEHYDROGENASE FAMILY PROTEIN"/>
    <property type="match status" value="1"/>
</dbReference>
<comment type="caution">
    <text evidence="3">The sequence shown here is derived from an EMBL/GenBank/DDBJ whole genome shotgun (WGS) entry which is preliminary data.</text>
</comment>
<dbReference type="Gene3D" id="3.40.50.720">
    <property type="entry name" value="NAD(P)-binding Rossmann-like Domain"/>
    <property type="match status" value="1"/>
</dbReference>
<dbReference type="Proteomes" id="UP000018458">
    <property type="component" value="Unassembled WGS sequence"/>
</dbReference>
<organism evidence="3 4">
    <name type="scientific">Succinatimonas hippei (strain DSM 22608 / JCM 16073 / KCTC 15190 / YIT 12066)</name>
    <dbReference type="NCBI Taxonomy" id="762983"/>
    <lineage>
        <taxon>Bacteria</taxon>
        <taxon>Pseudomonadati</taxon>
        <taxon>Pseudomonadota</taxon>
        <taxon>Gammaproteobacteria</taxon>
        <taxon>Aeromonadales</taxon>
        <taxon>Succinivibrionaceae</taxon>
        <taxon>Succinatimonas</taxon>
    </lineage>
</organism>
<sequence>MEALMENNKKAVIVGATSGIGYAVALELINKGWILGIAGRRVDKLKELQSLAPNRIKYREIDVQSCNSCAELNKLIADLGGIDLYLHCSGIGKQNYSLKSEIELNTVATNVDGFVRMVTCAFNYFAAKGNGHIAVISSIAGTKGLGAAAAYSASKRFQNTYIDCLDQLCHIRKLNIDFTDIRPGFVATPLLDGGGKYPMVMDVSKVARRIVTALNKKERVTVIDWRYRILVFFWRLIPLWLWRRLPICN</sequence>